<reference evidence="2 3" key="1">
    <citation type="submission" date="2016-11" db="EMBL/GenBank/DDBJ databases">
        <title>The macronuclear genome of Stentor coeruleus: a giant cell with tiny introns.</title>
        <authorList>
            <person name="Slabodnick M."/>
            <person name="Ruby J.G."/>
            <person name="Reiff S.B."/>
            <person name="Swart E.C."/>
            <person name="Gosai S."/>
            <person name="Prabakaran S."/>
            <person name="Witkowska E."/>
            <person name="Larue G.E."/>
            <person name="Fisher S."/>
            <person name="Freeman R.M."/>
            <person name="Gunawardena J."/>
            <person name="Chu W."/>
            <person name="Stover N.A."/>
            <person name="Gregory B.D."/>
            <person name="Nowacki M."/>
            <person name="Derisi J."/>
            <person name="Roy S.W."/>
            <person name="Marshall W.F."/>
            <person name="Sood P."/>
        </authorList>
    </citation>
    <scope>NUCLEOTIDE SEQUENCE [LARGE SCALE GENOMIC DNA]</scope>
    <source>
        <strain evidence="2">WM001</strain>
    </source>
</reference>
<gene>
    <name evidence="2" type="ORF">SteCoe_19010</name>
</gene>
<feature type="domain" description="Ribosome biogenesis protein BMS1/TSR1 C-terminal" evidence="1">
    <location>
        <begin position="106"/>
        <end position="412"/>
    </location>
</feature>
<accession>A0A1R2BVA6</accession>
<dbReference type="Proteomes" id="UP000187209">
    <property type="component" value="Unassembled WGS sequence"/>
</dbReference>
<name>A0A1R2BVA6_9CILI</name>
<organism evidence="2 3">
    <name type="scientific">Stentor coeruleus</name>
    <dbReference type="NCBI Taxonomy" id="5963"/>
    <lineage>
        <taxon>Eukaryota</taxon>
        <taxon>Sar</taxon>
        <taxon>Alveolata</taxon>
        <taxon>Ciliophora</taxon>
        <taxon>Postciliodesmatophora</taxon>
        <taxon>Heterotrichea</taxon>
        <taxon>Heterotrichida</taxon>
        <taxon>Stentoridae</taxon>
        <taxon>Stentor</taxon>
    </lineage>
</organism>
<dbReference type="EMBL" id="MPUH01000413">
    <property type="protein sequence ID" value="OMJ80676.1"/>
    <property type="molecule type" value="Genomic_DNA"/>
</dbReference>
<dbReference type="GO" id="GO:0030686">
    <property type="term" value="C:90S preribosome"/>
    <property type="evidence" value="ECO:0007669"/>
    <property type="project" value="TreeGrafter"/>
</dbReference>
<dbReference type="PANTHER" id="PTHR12858:SF2">
    <property type="entry name" value="RIBOSOME BIOGENESIS PROTEIN BMS1 HOMOLOG"/>
    <property type="match status" value="1"/>
</dbReference>
<dbReference type="AlphaFoldDB" id="A0A1R2BVA6"/>
<comment type="caution">
    <text evidence="2">The sequence shown here is derived from an EMBL/GenBank/DDBJ whole genome shotgun (WGS) entry which is preliminary data.</text>
</comment>
<dbReference type="OrthoDB" id="10260897at2759"/>
<sequence>MLKYDESTGYLNLPDRYVMFSKHEGENEEEFTEGQKMVRRLQEEVGDFDALEDEFAVLPESTIVIDKNTQREQEKLDLTSVVEELKGKLPKGPEQEYLIQDTMMTNIETLVYGKTNQPGRKVLSKNAQDTFKTRYVAKFHDIDSYVNCIKNRFMAGSGLIDEEEEQKPQEQEITDIQTQKFDKAGVKPGTYVKIDIIGIDEEIFSSITPDKPMILCGIKAMENTLGFIRGRVKAHRWNKKVLKNQDPLVVSVGWQRFQTMPMLCTEDPSTSRMRMLKYTPKYNFCGMIFFGPFVPVNTPFLAISNINTLEFRVSATGTVLELSHNFIVQKKLKLIGEPYQIFKNTAYVKGMFSSQLEVAKFLGAKIKTVSGIRGMVKKPARDGIGPEGTYRATFEDKILMSDIIFLRTYYPVKPEKYYNPLINYSQQRLLKSANELKKDLGLNIENNPDSNYIPIIRQSKSFGSLKIPKKLEEALPYKSKPKKEQKSEKQDKNLKALMNDREKKIAFFLQRLGTVKNIRGKKDKEKEDKRQEVIVKKQKIDEEKSKITLKRKIKERIIKGKRHKSQ</sequence>
<dbReference type="GO" id="GO:0034511">
    <property type="term" value="F:U3 snoRNA binding"/>
    <property type="evidence" value="ECO:0007669"/>
    <property type="project" value="TreeGrafter"/>
</dbReference>
<dbReference type="GO" id="GO:0000462">
    <property type="term" value="P:maturation of SSU-rRNA from tricistronic rRNA transcript (SSU-rRNA, 5.8S rRNA, LSU-rRNA)"/>
    <property type="evidence" value="ECO:0007669"/>
    <property type="project" value="TreeGrafter"/>
</dbReference>
<dbReference type="Pfam" id="PF04950">
    <property type="entry name" value="RIBIOP_C"/>
    <property type="match status" value="1"/>
</dbReference>
<dbReference type="InterPro" id="IPR007034">
    <property type="entry name" value="BMS1_TSR1_C"/>
</dbReference>
<dbReference type="PANTHER" id="PTHR12858">
    <property type="entry name" value="RIBOSOME BIOGENESIS PROTEIN"/>
    <property type="match status" value="1"/>
</dbReference>
<dbReference type="GO" id="GO:0003924">
    <property type="term" value="F:GTPase activity"/>
    <property type="evidence" value="ECO:0007669"/>
    <property type="project" value="TreeGrafter"/>
</dbReference>
<keyword evidence="3" id="KW-1185">Reference proteome</keyword>
<dbReference type="GO" id="GO:0000479">
    <property type="term" value="P:endonucleolytic cleavage of tricistronic rRNA transcript (SSU-rRNA, 5.8S rRNA, LSU-rRNA)"/>
    <property type="evidence" value="ECO:0007669"/>
    <property type="project" value="TreeGrafter"/>
</dbReference>
<evidence type="ECO:0000313" key="3">
    <source>
        <dbReference type="Proteomes" id="UP000187209"/>
    </source>
</evidence>
<dbReference type="InterPro" id="IPR039761">
    <property type="entry name" value="Bms1/Tsr1"/>
</dbReference>
<evidence type="ECO:0000313" key="2">
    <source>
        <dbReference type="EMBL" id="OMJ80676.1"/>
    </source>
</evidence>
<dbReference type="GO" id="GO:0005525">
    <property type="term" value="F:GTP binding"/>
    <property type="evidence" value="ECO:0007669"/>
    <property type="project" value="TreeGrafter"/>
</dbReference>
<dbReference type="SMART" id="SM01362">
    <property type="entry name" value="DUF663"/>
    <property type="match status" value="1"/>
</dbReference>
<evidence type="ECO:0000259" key="1">
    <source>
        <dbReference type="SMART" id="SM01362"/>
    </source>
</evidence>
<protein>
    <recommendedName>
        <fullName evidence="1">Ribosome biogenesis protein BMS1/TSR1 C-terminal domain-containing protein</fullName>
    </recommendedName>
</protein>
<proteinExistence type="predicted"/>